<dbReference type="AlphaFoldDB" id="A0A7T7XML8"/>
<evidence type="ECO:0000313" key="2">
    <source>
        <dbReference type="EMBL" id="QQO09130.1"/>
    </source>
</evidence>
<evidence type="ECO:0000256" key="1">
    <source>
        <dbReference type="SAM" id="Phobius"/>
    </source>
</evidence>
<dbReference type="KEGG" id="bhc:JFL75_19715"/>
<dbReference type="Proteomes" id="UP000595917">
    <property type="component" value="Chromosome"/>
</dbReference>
<organism evidence="2 3">
    <name type="scientific">Breznakiella homolactica</name>
    <dbReference type="NCBI Taxonomy" id="2798577"/>
    <lineage>
        <taxon>Bacteria</taxon>
        <taxon>Pseudomonadati</taxon>
        <taxon>Spirochaetota</taxon>
        <taxon>Spirochaetia</taxon>
        <taxon>Spirochaetales</taxon>
        <taxon>Breznakiellaceae</taxon>
        <taxon>Breznakiella</taxon>
    </lineage>
</organism>
<accession>A0A7T7XML8</accession>
<name>A0A7T7XML8_9SPIR</name>
<protein>
    <submittedName>
        <fullName evidence="2">Uncharacterized protein</fullName>
    </submittedName>
</protein>
<keyword evidence="1" id="KW-0812">Transmembrane</keyword>
<dbReference type="RefSeq" id="WP_215626435.1">
    <property type="nucleotide sequence ID" value="NZ_CP067089.2"/>
</dbReference>
<dbReference type="EMBL" id="CP067089">
    <property type="protein sequence ID" value="QQO09130.1"/>
    <property type="molecule type" value="Genomic_DNA"/>
</dbReference>
<evidence type="ECO:0000313" key="3">
    <source>
        <dbReference type="Proteomes" id="UP000595917"/>
    </source>
</evidence>
<reference evidence="2" key="1">
    <citation type="submission" date="2021-01" db="EMBL/GenBank/DDBJ databases">
        <title>Description of Breznakiella homolactica.</title>
        <authorList>
            <person name="Song Y."/>
            <person name="Brune A."/>
        </authorList>
    </citation>
    <scope>NUCLEOTIDE SEQUENCE</scope>
    <source>
        <strain evidence="2">RmG30</strain>
    </source>
</reference>
<keyword evidence="3" id="KW-1185">Reference proteome</keyword>
<feature type="transmembrane region" description="Helical" evidence="1">
    <location>
        <begin position="6"/>
        <end position="27"/>
    </location>
</feature>
<feature type="transmembrane region" description="Helical" evidence="1">
    <location>
        <begin position="127"/>
        <end position="149"/>
    </location>
</feature>
<sequence length="246" mass="27441">MDQTVQYRILLIAAAVVSAVGAAAYIYTRRKLAIYKTGLAGTGPGIPLSDPGGNDSLASDRRSGRRVFRHPGKNSGSDDHPLGAVQTVIPGRIRFAGSGILLIAAGIFALYIFHFTDRDFYLERTGINLLIGTVLFLGAAAWGFQLIYFATCRIRLRETGFELCSVLGTSPYEYRDADFSLSRTVEHKHNSDGYRPVFARAGNFNYIWQCRVTFSDGRPPLLLRSSRYAWLKPRIDILLENLEWKD</sequence>
<gene>
    <name evidence="2" type="ORF">JFL75_19715</name>
</gene>
<keyword evidence="1" id="KW-0472">Membrane</keyword>
<keyword evidence="1" id="KW-1133">Transmembrane helix</keyword>
<feature type="transmembrane region" description="Helical" evidence="1">
    <location>
        <begin position="95"/>
        <end position="115"/>
    </location>
</feature>
<proteinExistence type="predicted"/>